<reference evidence="20 21" key="1">
    <citation type="journal article" date="2018" name="Evol. Lett.">
        <title>Horizontal gene cluster transfer increased hallucinogenic mushroom diversity.</title>
        <authorList>
            <person name="Reynolds H.T."/>
            <person name="Vijayakumar V."/>
            <person name="Gluck-Thaler E."/>
            <person name="Korotkin H.B."/>
            <person name="Matheny P.B."/>
            <person name="Slot J.C."/>
        </authorList>
    </citation>
    <scope>NUCLEOTIDE SEQUENCE [LARGE SCALE GENOMIC DNA]</scope>
    <source>
        <strain evidence="20 21">2629</strain>
    </source>
</reference>
<keyword evidence="13" id="KW-0072">Autophagy</keyword>
<organism evidence="20 21">
    <name type="scientific">Panaeolus cyanescens</name>
    <dbReference type="NCBI Taxonomy" id="181874"/>
    <lineage>
        <taxon>Eukaryota</taxon>
        <taxon>Fungi</taxon>
        <taxon>Dikarya</taxon>
        <taxon>Basidiomycota</taxon>
        <taxon>Agaricomycotina</taxon>
        <taxon>Agaricomycetes</taxon>
        <taxon>Agaricomycetidae</taxon>
        <taxon>Agaricales</taxon>
        <taxon>Agaricineae</taxon>
        <taxon>Galeropsidaceae</taxon>
        <taxon>Panaeolus</taxon>
    </lineage>
</organism>
<dbReference type="STRING" id="181874.A0A409YHY8"/>
<dbReference type="PANTHER" id="PTHR47175:SF2">
    <property type="entry name" value="LIPASE ATG15-RELATED"/>
    <property type="match status" value="1"/>
</dbReference>
<evidence type="ECO:0000256" key="17">
    <source>
        <dbReference type="ARBA" id="ARBA00024663"/>
    </source>
</evidence>
<dbReference type="FunCoup" id="A0A409YHY8">
    <property type="interactions" value="59"/>
</dbReference>
<dbReference type="InParanoid" id="A0A409YHY8"/>
<evidence type="ECO:0000256" key="1">
    <source>
        <dbReference type="ARBA" id="ARBA00001024"/>
    </source>
</evidence>
<sequence length="364" mass="40139">MPDAGYITGELSRLLTAIFLCPTSSLSPLKFELRHLHATDASSARVIFSDVSKDSLLAFSDPSGSTKPSYHIQTTVTKTFKPSSHDAFSQARLRSLRFGESQHLDWEEDEIEAPNVESRETLLELAKITNNAYIEPNDPAWYDLDGRWNVSYPFGWEPDADGFRGHVFATEDNSTIIVSIKGTSAGVFGGGGPTAKKDKLNDNLLFSCCCARVDWSWTTVCGCYRGGWKCDSSCLQEALVEDSLFYPIGTNLYNNITYMYPHSNIWVIGHSLGGALASLVGVTFGVPVVTFEAPGEKMAAARLHLPTPPSTHHVTHIYHTADPIAMEKLLSEPWPPSVEVGREVPEAAPELDCMECYSWEFGDF</sequence>
<dbReference type="CDD" id="cd00519">
    <property type="entry name" value="Lipase_3"/>
    <property type="match status" value="1"/>
</dbReference>
<keyword evidence="9" id="KW-0378">Hydrolase</keyword>
<evidence type="ECO:0000256" key="6">
    <source>
        <dbReference type="ARBA" id="ARBA00013279"/>
    </source>
</evidence>
<keyword evidence="21" id="KW-1185">Reference proteome</keyword>
<comment type="caution">
    <text evidence="20">The sequence shown here is derived from an EMBL/GenBank/DDBJ whole genome shotgun (WGS) entry which is preliminary data.</text>
</comment>
<evidence type="ECO:0000256" key="9">
    <source>
        <dbReference type="ARBA" id="ARBA00022801"/>
    </source>
</evidence>
<comment type="subcellular location">
    <subcellularLocation>
        <location evidence="3">Endosome</location>
        <location evidence="3">Multivesicular body membrane</location>
        <topology evidence="3">Single-pass type II membrane protein</topology>
    </subcellularLocation>
    <subcellularLocation>
        <location evidence="2">Prevacuolar compartment membrane</location>
        <topology evidence="2">Single-pass type II membrane protein</topology>
    </subcellularLocation>
</comment>
<evidence type="ECO:0000256" key="15">
    <source>
        <dbReference type="ARBA" id="ARBA00023136"/>
    </source>
</evidence>
<dbReference type="GO" id="GO:0034727">
    <property type="term" value="P:piecemeal microautophagy of the nucleus"/>
    <property type="evidence" value="ECO:0007669"/>
    <property type="project" value="TreeGrafter"/>
</dbReference>
<evidence type="ECO:0000256" key="13">
    <source>
        <dbReference type="ARBA" id="ARBA00023006"/>
    </source>
</evidence>
<keyword evidence="8" id="KW-0967">Endosome</keyword>
<evidence type="ECO:0000256" key="4">
    <source>
        <dbReference type="ARBA" id="ARBA00010701"/>
    </source>
</evidence>
<evidence type="ECO:0000256" key="14">
    <source>
        <dbReference type="ARBA" id="ARBA00023098"/>
    </source>
</evidence>
<evidence type="ECO:0000256" key="10">
    <source>
        <dbReference type="ARBA" id="ARBA00022963"/>
    </source>
</evidence>
<dbReference type="Pfam" id="PF01764">
    <property type="entry name" value="Lipase_3"/>
    <property type="match status" value="1"/>
</dbReference>
<comment type="subunit">
    <text evidence="5">Binds to both phosphatidylinositol (PI) and phosphatidylinositol 3,5-bisphosphate (PIP2).</text>
</comment>
<comment type="function">
    <text evidence="17">Lipase which is essential for lysis of subvacuolar cytoplasm to vacuole targeted bodies and intravacuolar autophagic bodies. Involved in the lysis of intravacuolar multivesicular body (MVB) vesicles. The intravacuolar membrane disintegration by ATG15 is critical to life span extension.</text>
</comment>
<dbReference type="GO" id="GO:0006660">
    <property type="term" value="P:phosphatidylserine catabolic process"/>
    <property type="evidence" value="ECO:0007669"/>
    <property type="project" value="TreeGrafter"/>
</dbReference>
<evidence type="ECO:0000313" key="21">
    <source>
        <dbReference type="Proteomes" id="UP000284842"/>
    </source>
</evidence>
<name>A0A409YHY8_9AGAR</name>
<evidence type="ECO:0000256" key="5">
    <source>
        <dbReference type="ARBA" id="ARBA00011137"/>
    </source>
</evidence>
<keyword evidence="14" id="KW-0443">Lipid metabolism</keyword>
<keyword evidence="10" id="KW-0442">Lipid degradation</keyword>
<dbReference type="GO" id="GO:0046461">
    <property type="term" value="P:neutral lipid catabolic process"/>
    <property type="evidence" value="ECO:0007669"/>
    <property type="project" value="TreeGrafter"/>
</dbReference>
<dbReference type="InterPro" id="IPR029058">
    <property type="entry name" value="AB_hydrolase_fold"/>
</dbReference>
<dbReference type="OrthoDB" id="58570at2759"/>
<evidence type="ECO:0000256" key="7">
    <source>
        <dbReference type="ARBA" id="ARBA00022692"/>
    </source>
</evidence>
<dbReference type="Proteomes" id="UP000284842">
    <property type="component" value="Unassembled WGS sequence"/>
</dbReference>
<dbReference type="EC" id="3.1.1.3" evidence="6"/>
<keyword evidence="16" id="KW-0325">Glycoprotein</keyword>
<evidence type="ECO:0000313" key="20">
    <source>
        <dbReference type="EMBL" id="PPR02606.1"/>
    </source>
</evidence>
<evidence type="ECO:0000256" key="2">
    <source>
        <dbReference type="ARBA" id="ARBA00004270"/>
    </source>
</evidence>
<keyword evidence="12" id="KW-1133">Transmembrane helix</keyword>
<dbReference type="Gene3D" id="3.40.50.1820">
    <property type="entry name" value="alpha/beta hydrolase"/>
    <property type="match status" value="1"/>
</dbReference>
<dbReference type="AlphaFoldDB" id="A0A409YHY8"/>
<dbReference type="InterPro" id="IPR002921">
    <property type="entry name" value="Fungal_lipase-type"/>
</dbReference>
<proteinExistence type="inferred from homology"/>
<dbReference type="GO" id="GO:0004620">
    <property type="term" value="F:phospholipase activity"/>
    <property type="evidence" value="ECO:0007669"/>
    <property type="project" value="TreeGrafter"/>
</dbReference>
<dbReference type="GO" id="GO:0032585">
    <property type="term" value="C:multivesicular body membrane"/>
    <property type="evidence" value="ECO:0007669"/>
    <property type="project" value="UniProtKB-SubCell"/>
</dbReference>
<dbReference type="PANTHER" id="PTHR47175">
    <property type="entry name" value="LIPASE ATG15-RELATED"/>
    <property type="match status" value="1"/>
</dbReference>
<dbReference type="SUPFAM" id="SSF53474">
    <property type="entry name" value="alpha/beta-Hydrolases"/>
    <property type="match status" value="1"/>
</dbReference>
<evidence type="ECO:0000256" key="8">
    <source>
        <dbReference type="ARBA" id="ARBA00022753"/>
    </source>
</evidence>
<dbReference type="GO" id="GO:0005775">
    <property type="term" value="C:vacuolar lumen"/>
    <property type="evidence" value="ECO:0007669"/>
    <property type="project" value="TreeGrafter"/>
</dbReference>
<comment type="catalytic activity">
    <reaction evidence="1">
        <text>a triacylglycerol + H2O = a diacylglycerol + a fatty acid + H(+)</text>
        <dbReference type="Rhea" id="RHEA:12044"/>
        <dbReference type="ChEBI" id="CHEBI:15377"/>
        <dbReference type="ChEBI" id="CHEBI:15378"/>
        <dbReference type="ChEBI" id="CHEBI:17855"/>
        <dbReference type="ChEBI" id="CHEBI:18035"/>
        <dbReference type="ChEBI" id="CHEBI:28868"/>
        <dbReference type="EC" id="3.1.1.3"/>
    </reaction>
</comment>
<evidence type="ECO:0000256" key="18">
    <source>
        <dbReference type="ARBA" id="ARBA00029828"/>
    </source>
</evidence>
<keyword evidence="7" id="KW-0812">Transmembrane</keyword>
<gene>
    <name evidence="20" type="ORF">CVT24_002177</name>
</gene>
<comment type="similarity">
    <text evidence="4">Belongs to the AB hydrolase superfamily. Lipase family.</text>
</comment>
<keyword evidence="11" id="KW-0735">Signal-anchor</keyword>
<dbReference type="GO" id="GO:0004806">
    <property type="term" value="F:triacylglycerol lipase activity"/>
    <property type="evidence" value="ECO:0007669"/>
    <property type="project" value="UniProtKB-EC"/>
</dbReference>
<evidence type="ECO:0000256" key="12">
    <source>
        <dbReference type="ARBA" id="ARBA00022989"/>
    </source>
</evidence>
<dbReference type="EMBL" id="NHTK01001158">
    <property type="protein sequence ID" value="PPR02606.1"/>
    <property type="molecule type" value="Genomic_DNA"/>
</dbReference>
<keyword evidence="15" id="KW-0472">Membrane</keyword>
<dbReference type="GO" id="GO:0034496">
    <property type="term" value="P:multivesicular body membrane disassembly"/>
    <property type="evidence" value="ECO:0007669"/>
    <property type="project" value="TreeGrafter"/>
</dbReference>
<protein>
    <recommendedName>
        <fullName evidence="6">triacylglycerol lipase</fullName>
        <ecNumber evidence="6">3.1.1.3</ecNumber>
    </recommendedName>
    <alternativeName>
        <fullName evidence="18">Autophagy-related protein 15</fullName>
    </alternativeName>
</protein>
<dbReference type="InterPro" id="IPR050805">
    <property type="entry name" value="ATG15_Lipase"/>
</dbReference>
<feature type="domain" description="Fungal lipase-type" evidence="19">
    <location>
        <begin position="256"/>
        <end position="282"/>
    </location>
</feature>
<evidence type="ECO:0000259" key="19">
    <source>
        <dbReference type="Pfam" id="PF01764"/>
    </source>
</evidence>
<accession>A0A409YHY8</accession>
<evidence type="ECO:0000256" key="16">
    <source>
        <dbReference type="ARBA" id="ARBA00023180"/>
    </source>
</evidence>
<evidence type="ECO:0000256" key="3">
    <source>
        <dbReference type="ARBA" id="ARBA00004343"/>
    </source>
</evidence>
<evidence type="ECO:0000256" key="11">
    <source>
        <dbReference type="ARBA" id="ARBA00022968"/>
    </source>
</evidence>